<dbReference type="EMBL" id="OV040719">
    <property type="protein sequence ID" value="CAH0451153.1"/>
    <property type="molecule type" value="Genomic_DNA"/>
</dbReference>
<evidence type="ECO:0000313" key="4">
    <source>
        <dbReference type="Proteomes" id="UP000837958"/>
    </source>
</evidence>
<evidence type="ECO:0000313" key="3">
    <source>
        <dbReference type="Proteomes" id="UP000003185"/>
    </source>
</evidence>
<evidence type="ECO:0000313" key="1">
    <source>
        <dbReference type="EMBL" id="CAH0451153.1"/>
    </source>
</evidence>
<name>A0A0H3PEA9_HAEI3</name>
<dbReference type="RefSeq" id="WP_005656902.1">
    <property type="nucleotide sequence ID" value="NZ_AAZF01000003.1"/>
</dbReference>
<gene>
    <name evidence="2" type="primary">prfA</name>
    <name evidence="2" type="ORF">CGSHi3655_09646</name>
    <name evidence="1" type="ORF">KRLU3655_LOCUS1229</name>
</gene>
<sequence length="109" mass="12564">MATIIKNGKRWRAQVRKFGVSKSATFLTQADAKKWAEMLEKQIESGKYNEIPDITLDELIDKYLKEVTVTKCRKREERIRLLRLSRTPLAAISLQEIGKHTFASGKIND</sequence>
<protein>
    <submittedName>
        <fullName evidence="2">Peptide chain release factor 1</fullName>
    </submittedName>
</protein>
<accession>A0A0H3PEA9</accession>
<evidence type="ECO:0000313" key="2">
    <source>
        <dbReference type="EMBL" id="EDJ93182.1"/>
    </source>
</evidence>
<dbReference type="AlphaFoldDB" id="A0A0H3PEA9"/>
<reference evidence="2 3" key="1">
    <citation type="journal article" date="2007" name="Genome Biol.">
        <title>Characterization and modeling of the Haemophilus influenzae core and supragenomes based on the complete genomic sequences of Rd and 12 clinical nontypeable strains.</title>
        <authorList>
            <person name="Hogg J.S."/>
            <person name="Hu F.Z."/>
            <person name="Janto B."/>
            <person name="Boissy R."/>
            <person name="Hayes J."/>
            <person name="Keefe R."/>
            <person name="Post J.C."/>
            <person name="Ehrlich G.D."/>
        </authorList>
    </citation>
    <scope>NUCLEOTIDE SEQUENCE [LARGE SCALE GENOMIC DNA]</scope>
    <source>
        <strain evidence="2">3655</strain>
        <strain evidence="3">NTHi 3655</strain>
    </source>
</reference>
<reference evidence="1" key="3">
    <citation type="submission" date="2024-01" db="EMBL/GenBank/DDBJ databases">
        <authorList>
            <person name="Riesbeck K."/>
        </authorList>
    </citation>
    <scope>NUCLEOTIDE SEQUENCE</scope>
    <source>
        <strain evidence="1">3655</strain>
    </source>
</reference>
<dbReference type="Proteomes" id="UP000003185">
    <property type="component" value="Unassembled WGS sequence"/>
</dbReference>
<reference evidence="4" key="2">
    <citation type="submission" date="2021-11" db="EMBL/GenBank/DDBJ databases">
        <authorList>
            <person name="Riesbeck K."/>
        </authorList>
    </citation>
    <scope>NUCLEOTIDE SEQUENCE [LARGE SCALE GENOMIC DNA]</scope>
</reference>
<dbReference type="Proteomes" id="UP000837958">
    <property type="component" value="Chromosome"/>
</dbReference>
<dbReference type="EMBL" id="AAZF01000003">
    <property type="protein sequence ID" value="EDJ93182.1"/>
    <property type="molecule type" value="Genomic_DNA"/>
</dbReference>
<organism evidence="2 3">
    <name type="scientific">Haemophilus influenzae (strain NTHi 3655)</name>
    <dbReference type="NCBI Taxonomy" id="375177"/>
    <lineage>
        <taxon>Bacteria</taxon>
        <taxon>Pseudomonadati</taxon>
        <taxon>Pseudomonadota</taxon>
        <taxon>Gammaproteobacteria</taxon>
        <taxon>Pasteurellales</taxon>
        <taxon>Pasteurellaceae</taxon>
        <taxon>Haemophilus</taxon>
    </lineage>
</organism>
<proteinExistence type="predicted"/>